<organism evidence="1 2">
    <name type="scientific">Rufibacter roseus</name>
    <dbReference type="NCBI Taxonomy" id="1567108"/>
    <lineage>
        <taxon>Bacteria</taxon>
        <taxon>Pseudomonadati</taxon>
        <taxon>Bacteroidota</taxon>
        <taxon>Cytophagia</taxon>
        <taxon>Cytophagales</taxon>
        <taxon>Hymenobacteraceae</taxon>
        <taxon>Rufibacter</taxon>
    </lineage>
</organism>
<dbReference type="RefSeq" id="WP_066620184.1">
    <property type="nucleotide sequence ID" value="NZ_JBHSYQ010000003.1"/>
</dbReference>
<proteinExistence type="predicted"/>
<dbReference type="EMBL" id="JBHSYQ010000003">
    <property type="protein sequence ID" value="MFC6996379.1"/>
    <property type="molecule type" value="Genomic_DNA"/>
</dbReference>
<protein>
    <submittedName>
        <fullName evidence="1">Uncharacterized protein</fullName>
    </submittedName>
</protein>
<evidence type="ECO:0000313" key="2">
    <source>
        <dbReference type="Proteomes" id="UP001596405"/>
    </source>
</evidence>
<evidence type="ECO:0000313" key="1">
    <source>
        <dbReference type="EMBL" id="MFC6996379.1"/>
    </source>
</evidence>
<comment type="caution">
    <text evidence="1">The sequence shown here is derived from an EMBL/GenBank/DDBJ whole genome shotgun (WGS) entry which is preliminary data.</text>
</comment>
<sequence>MLQSMPAAAVHCEHDIAFSLPLRPMTEKLVTHTAPEYSAMSEQSVLEQSENVTIEANISFGGIFLPLGIFGPVYHSFSFPVNENIPPFAARAPGKSFISLIAPLIIQPNAP</sequence>
<accession>A0ABW2DF30</accession>
<keyword evidence="2" id="KW-1185">Reference proteome</keyword>
<gene>
    <name evidence="1" type="ORF">ACFQHR_02025</name>
</gene>
<name>A0ABW2DF30_9BACT</name>
<dbReference type="Proteomes" id="UP001596405">
    <property type="component" value="Unassembled WGS sequence"/>
</dbReference>
<reference evidence="2" key="1">
    <citation type="journal article" date="2019" name="Int. J. Syst. Evol. Microbiol.">
        <title>The Global Catalogue of Microorganisms (GCM) 10K type strain sequencing project: providing services to taxonomists for standard genome sequencing and annotation.</title>
        <authorList>
            <consortium name="The Broad Institute Genomics Platform"/>
            <consortium name="The Broad Institute Genome Sequencing Center for Infectious Disease"/>
            <person name="Wu L."/>
            <person name="Ma J."/>
        </authorList>
    </citation>
    <scope>NUCLEOTIDE SEQUENCE [LARGE SCALE GENOMIC DNA]</scope>
    <source>
        <strain evidence="2">CGMCC 4.7393</strain>
    </source>
</reference>